<proteinExistence type="inferred from homology"/>
<dbReference type="SUPFAM" id="SSF75169">
    <property type="entry name" value="DsrEFH-like"/>
    <property type="match status" value="1"/>
</dbReference>
<evidence type="ECO:0000313" key="3">
    <source>
        <dbReference type="EMBL" id="AOQ22623.1"/>
    </source>
</evidence>
<dbReference type="KEGG" id="mthz:MOTHA_c01300"/>
<dbReference type="InterPro" id="IPR027396">
    <property type="entry name" value="DsrEFH-like"/>
</dbReference>
<dbReference type="KEGG" id="mtho:MOTHE_c01300"/>
<name>A0A1D7X6T8_NEOTH</name>
<reference evidence="4 7" key="1">
    <citation type="submission" date="2016-08" db="EMBL/GenBank/DDBJ databases">
        <title>Genome-based comparison of Moorella thermoacetic strains.</title>
        <authorList>
            <person name="Poehlein A."/>
            <person name="Bengelsdorf F.R."/>
            <person name="Esser C."/>
            <person name="Duerre P."/>
            <person name="Daniel R."/>
        </authorList>
    </citation>
    <scope>NUCLEOTIDE SEQUENCE [LARGE SCALE GENOMIC DNA]</scope>
    <source>
        <strain evidence="4 7">DSM 11768</strain>
    </source>
</reference>
<keyword evidence="8" id="KW-1185">Reference proteome</keyword>
<dbReference type="AlphaFoldDB" id="A0A1D7X6T8"/>
<accession>A0A1D7X6T8</accession>
<organism evidence="4 7">
    <name type="scientific">Neomoorella thermoacetica</name>
    <name type="common">Clostridium thermoaceticum</name>
    <dbReference type="NCBI Taxonomy" id="1525"/>
    <lineage>
        <taxon>Bacteria</taxon>
        <taxon>Bacillati</taxon>
        <taxon>Bacillota</taxon>
        <taxon>Clostridia</taxon>
        <taxon>Neomoorellales</taxon>
        <taxon>Neomoorellaceae</taxon>
        <taxon>Neomoorella</taxon>
    </lineage>
</organism>
<feature type="domain" description="UPF0033" evidence="2">
    <location>
        <begin position="3"/>
        <end position="71"/>
    </location>
</feature>
<evidence type="ECO:0000313" key="5">
    <source>
        <dbReference type="EMBL" id="TYL13132.1"/>
    </source>
</evidence>
<comment type="similarity">
    <text evidence="1">Belongs to the sulfur carrier protein TusA family.</text>
</comment>
<dbReference type="Pfam" id="PF01206">
    <property type="entry name" value="TusA"/>
    <property type="match status" value="1"/>
</dbReference>
<dbReference type="Proteomes" id="UP000182743">
    <property type="component" value="Unassembled WGS sequence"/>
</dbReference>
<evidence type="ECO:0000313" key="7">
    <source>
        <dbReference type="Proteomes" id="UP000182743"/>
    </source>
</evidence>
<evidence type="ECO:0000313" key="4">
    <source>
        <dbReference type="EMBL" id="OIQ10309.1"/>
    </source>
</evidence>
<dbReference type="EMBL" id="VCDX01000004">
    <property type="protein sequence ID" value="TYL13132.1"/>
    <property type="molecule type" value="Genomic_DNA"/>
</dbReference>
<dbReference type="PANTHER" id="PTHR33279:SF6">
    <property type="entry name" value="SULFUR CARRIER PROTEIN YEDF-RELATED"/>
    <property type="match status" value="1"/>
</dbReference>
<dbReference type="InterPro" id="IPR036868">
    <property type="entry name" value="TusA-like_sf"/>
</dbReference>
<reference evidence="5 8" key="3">
    <citation type="submission" date="2019-05" db="EMBL/GenBank/DDBJ databases">
        <title>Genome sequence of Moorella thermoacetica ATCC 33924.</title>
        <authorList>
            <person name="Poehlein A."/>
            <person name="Bengelsdorf F.R."/>
            <person name="Duerre P."/>
            <person name="Daniel R."/>
        </authorList>
    </citation>
    <scope>NUCLEOTIDE SEQUENCE [LARGE SCALE GENOMIC DNA]</scope>
    <source>
        <strain evidence="5 8">ATCC 33924</strain>
    </source>
</reference>
<evidence type="ECO:0000259" key="2">
    <source>
        <dbReference type="Pfam" id="PF01206"/>
    </source>
</evidence>
<protein>
    <submittedName>
        <fullName evidence="4">SirA-like protein</fullName>
    </submittedName>
</protein>
<evidence type="ECO:0000313" key="6">
    <source>
        <dbReference type="Proteomes" id="UP000094598"/>
    </source>
</evidence>
<dbReference type="GeneID" id="45616161"/>
<dbReference type="SUPFAM" id="SSF64307">
    <property type="entry name" value="SirA-like"/>
    <property type="match status" value="1"/>
</dbReference>
<dbReference type="NCBIfam" id="TIGR03527">
    <property type="entry name" value="selenium_YedF"/>
    <property type="match status" value="1"/>
</dbReference>
<dbReference type="PANTHER" id="PTHR33279">
    <property type="entry name" value="SULFUR CARRIER PROTEIN YEDF-RELATED"/>
    <property type="match status" value="1"/>
</dbReference>
<evidence type="ECO:0000256" key="1">
    <source>
        <dbReference type="ARBA" id="ARBA00008984"/>
    </source>
</evidence>
<reference evidence="3 6" key="2">
    <citation type="submission" date="2016-08" db="EMBL/GenBank/DDBJ databases">
        <title>Moorella thermoacetica DSM 103132.</title>
        <authorList>
            <person name="Jendresen C.B."/>
            <person name="Redl S.M."/>
            <person name="Jensen T.O."/>
            <person name="Nielsen A.T."/>
        </authorList>
    </citation>
    <scope>NUCLEOTIDE SEQUENCE [LARGE SCALE GENOMIC DNA]</scope>
    <source>
        <strain evidence="3 6">DSM 103132</strain>
    </source>
</reference>
<dbReference type="Proteomes" id="UP000322283">
    <property type="component" value="Unassembled WGS sequence"/>
</dbReference>
<dbReference type="EMBL" id="CP017019">
    <property type="protein sequence ID" value="AOQ22623.1"/>
    <property type="molecule type" value="Genomic_DNA"/>
</dbReference>
<gene>
    <name evidence="3" type="ORF">Maut_00130</name>
    <name evidence="4" type="ORF">MOOR_03910</name>
    <name evidence="5" type="ORF">MTAT_14620</name>
</gene>
<dbReference type="CDD" id="cd03421">
    <property type="entry name" value="SirA_like_N"/>
    <property type="match status" value="1"/>
</dbReference>
<dbReference type="OMA" id="GVEIYSC"/>
<evidence type="ECO:0000313" key="8">
    <source>
        <dbReference type="Proteomes" id="UP000322283"/>
    </source>
</evidence>
<dbReference type="RefSeq" id="WP_011391672.1">
    <property type="nucleotide sequence ID" value="NZ_BSDM01000003.1"/>
</dbReference>
<dbReference type="InterPro" id="IPR019870">
    <property type="entry name" value="Se_metab_YedF"/>
</dbReference>
<dbReference type="EMBL" id="MIHH01000001">
    <property type="protein sequence ID" value="OIQ10309.1"/>
    <property type="molecule type" value="Genomic_DNA"/>
</dbReference>
<sequence>MEKVVDARGLACPQPVIQTKKAMESLGPETELVTIVDNEVARDNVLKLARSMAWEAEVKEQGSDYYIRIRKGAMPTTGVSLTAGQVLLVGSATLGRGSEELGSILMRNFFYSLSEAEVLPRRVLFFNSGVQLCCQGSPVLDSLLALEQKGVELLACGTCLDYYHLKDKLCVGSVTNMYTIVEHLMAAEKVISL</sequence>
<dbReference type="PATRIC" id="fig|1525.10.peg.499"/>
<dbReference type="InterPro" id="IPR001455">
    <property type="entry name" value="TusA-like"/>
</dbReference>
<dbReference type="Gene3D" id="3.30.110.40">
    <property type="entry name" value="TusA-like domain"/>
    <property type="match status" value="1"/>
</dbReference>
<dbReference type="Proteomes" id="UP000094598">
    <property type="component" value="Chromosome"/>
</dbReference>